<dbReference type="RefSeq" id="XP_040740131.1">
    <property type="nucleotide sequence ID" value="XM_040888717.1"/>
</dbReference>
<dbReference type="SUPFAM" id="SSF53474">
    <property type="entry name" value="alpha/beta-Hydrolases"/>
    <property type="match status" value="1"/>
</dbReference>
<evidence type="ECO:0000256" key="1">
    <source>
        <dbReference type="ARBA" id="ARBA00010884"/>
    </source>
</evidence>
<dbReference type="OrthoDB" id="5954035at2759"/>
<dbReference type="PIRSF" id="PIRSF005211">
    <property type="entry name" value="Ab_hydro_YheT"/>
    <property type="match status" value="1"/>
</dbReference>
<dbReference type="EMBL" id="MCFD01000018">
    <property type="protein sequence ID" value="ORX66080.1"/>
    <property type="molecule type" value="Genomic_DNA"/>
</dbReference>
<comment type="similarity">
    <text evidence="1">Belongs to the AB hydrolase superfamily. AB hydrolase 4 family.</text>
</comment>
<accession>A0A1Y1VXR6</accession>
<evidence type="ECO:0000313" key="3">
    <source>
        <dbReference type="Proteomes" id="UP000193922"/>
    </source>
</evidence>
<comment type="caution">
    <text evidence="2">The sequence shown here is derived from an EMBL/GenBank/DDBJ whole genome shotgun (WGS) entry which is preliminary data.</text>
</comment>
<sequence length="335" mass="37289">MSVLSTVRSNARQTKLKWPDTAMALRPLPLPWLQSTLPNRFAKGGSIRLIMAENSAVEYGCAKSVGSRAGSMRQLLNTYCPSLVDKRLARMVPTPFLYTCMMQSLFSNIKYNRELFVLSDGGTVSLDWYPGPDSFGGRSTPIVVAMTGIAGGSKEYHVRCVAKRVACDRATPCRFVCMNFRGCARTLLTNRRQNDAVNTSDYREVVNSICERFPEAPVFGVGFSLGASLLTKYLGEEGDTCKLTAAIAISCPFDLTVVRRMFNAKTILNTYLFKPLIRRALLRQFERNKDVILSGDQGFDADTIRNCQSMADVERIFILKDAGFKTSDEYYNAAC</sequence>
<dbReference type="PANTHER" id="PTHR10794">
    <property type="entry name" value="ABHYDROLASE DOMAIN-CONTAINING PROTEIN"/>
    <property type="match status" value="1"/>
</dbReference>
<feature type="non-terminal residue" evidence="2">
    <location>
        <position position="335"/>
    </location>
</feature>
<organism evidence="2 3">
    <name type="scientific">Linderina pennispora</name>
    <dbReference type="NCBI Taxonomy" id="61395"/>
    <lineage>
        <taxon>Eukaryota</taxon>
        <taxon>Fungi</taxon>
        <taxon>Fungi incertae sedis</taxon>
        <taxon>Zoopagomycota</taxon>
        <taxon>Kickxellomycotina</taxon>
        <taxon>Kickxellomycetes</taxon>
        <taxon>Kickxellales</taxon>
        <taxon>Kickxellaceae</taxon>
        <taxon>Linderina</taxon>
    </lineage>
</organism>
<keyword evidence="3" id="KW-1185">Reference proteome</keyword>
<evidence type="ECO:0000313" key="2">
    <source>
        <dbReference type="EMBL" id="ORX66080.1"/>
    </source>
</evidence>
<dbReference type="GeneID" id="63805365"/>
<evidence type="ECO:0008006" key="4">
    <source>
        <dbReference type="Google" id="ProtNLM"/>
    </source>
</evidence>
<dbReference type="AlphaFoldDB" id="A0A1Y1VXR6"/>
<dbReference type="Proteomes" id="UP000193922">
    <property type="component" value="Unassembled WGS sequence"/>
</dbReference>
<dbReference type="STRING" id="61395.A0A1Y1VXR6"/>
<dbReference type="InterPro" id="IPR050960">
    <property type="entry name" value="AB_hydrolase_4_sf"/>
</dbReference>
<dbReference type="InterPro" id="IPR029058">
    <property type="entry name" value="AB_hydrolase_fold"/>
</dbReference>
<reference evidence="2 3" key="1">
    <citation type="submission" date="2016-07" db="EMBL/GenBank/DDBJ databases">
        <title>Pervasive Adenine N6-methylation of Active Genes in Fungi.</title>
        <authorList>
            <consortium name="DOE Joint Genome Institute"/>
            <person name="Mondo S.J."/>
            <person name="Dannebaum R.O."/>
            <person name="Kuo R.C."/>
            <person name="Labutti K."/>
            <person name="Haridas S."/>
            <person name="Kuo A."/>
            <person name="Salamov A."/>
            <person name="Ahrendt S.R."/>
            <person name="Lipzen A."/>
            <person name="Sullivan W."/>
            <person name="Andreopoulos W.B."/>
            <person name="Clum A."/>
            <person name="Lindquist E."/>
            <person name="Daum C."/>
            <person name="Ramamoorthy G.K."/>
            <person name="Gryganskyi A."/>
            <person name="Culley D."/>
            <person name="Magnuson J.K."/>
            <person name="James T.Y."/>
            <person name="O'Malley M.A."/>
            <person name="Stajich J.E."/>
            <person name="Spatafora J.W."/>
            <person name="Visel A."/>
            <person name="Grigoriev I.V."/>
        </authorList>
    </citation>
    <scope>NUCLEOTIDE SEQUENCE [LARGE SCALE GENOMIC DNA]</scope>
    <source>
        <strain evidence="2 3">ATCC 12442</strain>
    </source>
</reference>
<dbReference type="GO" id="GO:0047372">
    <property type="term" value="F:monoacylglycerol lipase activity"/>
    <property type="evidence" value="ECO:0007669"/>
    <property type="project" value="TreeGrafter"/>
</dbReference>
<proteinExistence type="inferred from homology"/>
<dbReference type="InterPro" id="IPR012020">
    <property type="entry name" value="ABHD4"/>
</dbReference>
<dbReference type="GO" id="GO:0008126">
    <property type="term" value="F:acetylesterase activity"/>
    <property type="evidence" value="ECO:0007669"/>
    <property type="project" value="TreeGrafter"/>
</dbReference>
<gene>
    <name evidence="2" type="ORF">DL89DRAFT_270458</name>
</gene>
<dbReference type="Gene3D" id="3.40.50.1820">
    <property type="entry name" value="alpha/beta hydrolase"/>
    <property type="match status" value="1"/>
</dbReference>
<name>A0A1Y1VXR6_9FUNG</name>
<dbReference type="PANTHER" id="PTHR10794:SF63">
    <property type="entry name" value="ALPHA_BETA HYDROLASE 1, ISOFORM A"/>
    <property type="match status" value="1"/>
</dbReference>
<dbReference type="GO" id="GO:0051792">
    <property type="term" value="P:medium-chain fatty acid biosynthetic process"/>
    <property type="evidence" value="ECO:0007669"/>
    <property type="project" value="TreeGrafter"/>
</dbReference>
<dbReference type="GO" id="GO:0051793">
    <property type="term" value="P:medium-chain fatty acid catabolic process"/>
    <property type="evidence" value="ECO:0007669"/>
    <property type="project" value="TreeGrafter"/>
</dbReference>
<protein>
    <recommendedName>
        <fullName evidence="4">AB hydrolase-1 domain-containing protein</fullName>
    </recommendedName>
</protein>